<keyword evidence="6" id="KW-1185">Reference proteome</keyword>
<feature type="compositionally biased region" description="Basic and acidic residues" evidence="1">
    <location>
        <begin position="538"/>
        <end position="548"/>
    </location>
</feature>
<dbReference type="AlphaFoldDB" id="A0A329SKE2"/>
<dbReference type="OrthoDB" id="64334at2759"/>
<evidence type="ECO:0000259" key="2">
    <source>
        <dbReference type="Pfam" id="PF24714"/>
    </source>
</evidence>
<dbReference type="EMBL" id="RCMG01000049">
    <property type="protein sequence ID" value="KAG2865931.1"/>
    <property type="molecule type" value="Genomic_DNA"/>
</dbReference>
<evidence type="ECO:0000313" key="6">
    <source>
        <dbReference type="Proteomes" id="UP000251314"/>
    </source>
</evidence>
<accession>A0A329SKE2</accession>
<feature type="compositionally biased region" description="Polar residues" evidence="1">
    <location>
        <begin position="488"/>
        <end position="499"/>
    </location>
</feature>
<reference evidence="5 6" key="1">
    <citation type="submission" date="2018-01" db="EMBL/GenBank/DDBJ databases">
        <title>Draft genome of the strawberry crown rot pathogen Phytophthora cactorum.</title>
        <authorList>
            <person name="Armitage A.D."/>
            <person name="Lysoe E."/>
            <person name="Nellist C.F."/>
            <person name="Harrison R.J."/>
            <person name="Brurberg M.B."/>
        </authorList>
    </citation>
    <scope>NUCLEOTIDE SEQUENCE [LARGE SCALE GENOMIC DNA]</scope>
    <source>
        <strain evidence="5 6">10300</strain>
    </source>
</reference>
<evidence type="ECO:0000256" key="1">
    <source>
        <dbReference type="SAM" id="MobiDB-lite"/>
    </source>
</evidence>
<feature type="region of interest" description="Disordered" evidence="1">
    <location>
        <begin position="1"/>
        <end position="42"/>
    </location>
</feature>
<protein>
    <recommendedName>
        <fullName evidence="2">TORTIFOLIA1/SINE1-2 N-terminal domain-containing protein</fullName>
    </recommendedName>
</protein>
<dbReference type="SUPFAM" id="SSF48371">
    <property type="entry name" value="ARM repeat"/>
    <property type="match status" value="1"/>
</dbReference>
<feature type="domain" description="TORTIFOLIA1/SINE1-2 N-terminal" evidence="2">
    <location>
        <begin position="52"/>
        <end position="165"/>
    </location>
</feature>
<feature type="region of interest" description="Disordered" evidence="1">
    <location>
        <begin position="414"/>
        <end position="505"/>
    </location>
</feature>
<sequence length="772" mass="84892">MMETNFQRRGSGHAAGVGSTKGSLSPKGMIKKKKQDRKTKERQAQEICNLNVLIGRLEDRDTQQQAFATLIESLPGLDPSMVKEVFALIEKNKTPGRSSTRRMLVLLIAALCRCQPVQSAKLLPRVLSYACLRLRDRHAKTTDACVILVSAIALYVLPCPTVSLPDAGKNTQQPFEAVAAVFAKEASAVGEAAIRCLGALLHPVDFDGVSVPGPSTILAHATRIRPFFKNLLADTVAKMDGSTMFATFSPLFLLLQSACQLARDAHETGLFTQLGDDFAPYIGSIYEAIEDSFQCGPRDNWMLRKRGLELLTLMLDVFALQESAWCSSVGTAKEYFQAQLERVRSLVLAGRHDSVSVVREAAIPAAMAFECLEKLCPQSSGELQSSTSATSYDFVPPKPPGYAFTGKHWAKPVMNSAHDSHTPTVNEAKPDPSLSPSESTETINEQSFDERAGDEALPSHETEDDPVHLMKQSELVRSRSSNRKIQEAASNNGTTTQLLPQRAESTHDDEIFTELYMDHAAAPESGDEVDNPSSQGEKSSEDQHDQVQRKGSSLHKVTLKSSVTEPTRPLQSLAGAMQTVETLKQFVAQQRAQTRSRRAQHQNIPQISLPKRRLSRTINQNDDNYGESITEQGVSNTAGSLELTRAEAALEAAQCGEYELAFRLCIVEDDLELLRHTMTTIKTPCMANLSTMARNALCTAFLSFLDGDEGENSSDIWLVLQWLQQWAVDDRRQFERLDPRVVQALGSKLNDMAMTSAKSSLAAAHVVFLLRI</sequence>
<dbReference type="Pfam" id="PF24714">
    <property type="entry name" value="TOR1L1_N"/>
    <property type="match status" value="1"/>
</dbReference>
<dbReference type="Proteomes" id="UP000736787">
    <property type="component" value="Unassembled WGS sequence"/>
</dbReference>
<dbReference type="Proteomes" id="UP000735874">
    <property type="component" value="Unassembled WGS sequence"/>
</dbReference>
<dbReference type="Proteomes" id="UP000251314">
    <property type="component" value="Unassembled WGS sequence"/>
</dbReference>
<dbReference type="InterPro" id="IPR057600">
    <property type="entry name" value="TORTIFOLIA1/SINE1-2_N"/>
</dbReference>
<dbReference type="EMBL" id="RCMK01000079">
    <property type="protein sequence ID" value="KAG2950012.1"/>
    <property type="molecule type" value="Genomic_DNA"/>
</dbReference>
<feature type="compositionally biased region" description="Polar residues" evidence="1">
    <location>
        <begin position="434"/>
        <end position="446"/>
    </location>
</feature>
<dbReference type="GO" id="GO:0005874">
    <property type="term" value="C:microtubule"/>
    <property type="evidence" value="ECO:0007669"/>
    <property type="project" value="InterPro"/>
</dbReference>
<evidence type="ECO:0000313" key="3">
    <source>
        <dbReference type="EMBL" id="KAG2865931.1"/>
    </source>
</evidence>
<gene>
    <name evidence="5" type="ORF">PC110_g6463</name>
    <name evidence="3" type="ORF">PC113_g3276</name>
    <name evidence="4" type="ORF">PC117_g4790</name>
</gene>
<name>A0A329SKE2_9STRA</name>
<organism evidence="5 6">
    <name type="scientific">Phytophthora cactorum</name>
    <dbReference type="NCBI Taxonomy" id="29920"/>
    <lineage>
        <taxon>Eukaryota</taxon>
        <taxon>Sar</taxon>
        <taxon>Stramenopiles</taxon>
        <taxon>Oomycota</taxon>
        <taxon>Peronosporomycetes</taxon>
        <taxon>Peronosporales</taxon>
        <taxon>Peronosporaceae</taxon>
        <taxon>Phytophthora</taxon>
    </lineage>
</organism>
<feature type="compositionally biased region" description="Basic and acidic residues" evidence="1">
    <location>
        <begin position="448"/>
        <end position="468"/>
    </location>
</feature>
<comment type="caution">
    <text evidence="5">The sequence shown here is derived from an EMBL/GenBank/DDBJ whole genome shotgun (WGS) entry which is preliminary data.</text>
</comment>
<evidence type="ECO:0000313" key="5">
    <source>
        <dbReference type="EMBL" id="RAW37284.1"/>
    </source>
</evidence>
<feature type="region of interest" description="Disordered" evidence="1">
    <location>
        <begin position="523"/>
        <end position="570"/>
    </location>
</feature>
<dbReference type="PANTHER" id="PTHR31355">
    <property type="entry name" value="MICROTUBULE-ASSOCIATED PROTEIN TORTIFOLIA1"/>
    <property type="match status" value="1"/>
</dbReference>
<dbReference type="InterPro" id="IPR016024">
    <property type="entry name" value="ARM-type_fold"/>
</dbReference>
<dbReference type="InterPro" id="IPR033337">
    <property type="entry name" value="TORTIFOLIA1/SINE1-2"/>
</dbReference>
<dbReference type="PANTHER" id="PTHR31355:SF7">
    <property type="entry name" value="MICROTUBULE-ASSOCIATED PROTEIN TORTIFOLIA1"/>
    <property type="match status" value="1"/>
</dbReference>
<dbReference type="EMBL" id="MJFZ01000116">
    <property type="protein sequence ID" value="RAW37284.1"/>
    <property type="molecule type" value="Genomic_DNA"/>
</dbReference>
<dbReference type="VEuPathDB" id="FungiDB:PC110_g6463"/>
<evidence type="ECO:0000313" key="4">
    <source>
        <dbReference type="EMBL" id="KAG2950012.1"/>
    </source>
</evidence>
<proteinExistence type="predicted"/>
<dbReference type="GO" id="GO:0008017">
    <property type="term" value="F:microtubule binding"/>
    <property type="evidence" value="ECO:0007669"/>
    <property type="project" value="InterPro"/>
</dbReference>
<reference evidence="3" key="2">
    <citation type="submission" date="2018-10" db="EMBL/GenBank/DDBJ databases">
        <title>Effector identification in a new, highly contiguous assembly of the strawberry crown rot pathogen Phytophthora cactorum.</title>
        <authorList>
            <person name="Armitage A.D."/>
            <person name="Nellist C.F."/>
            <person name="Bates H."/>
            <person name="Vickerstaff R.J."/>
            <person name="Harrison R.J."/>
        </authorList>
    </citation>
    <scope>NUCLEOTIDE SEQUENCE</scope>
    <source>
        <strain evidence="3">15-7</strain>
        <strain evidence="4">4040</strain>
    </source>
</reference>